<protein>
    <submittedName>
        <fullName evidence="2">MarR family transcriptional regulator</fullName>
    </submittedName>
</protein>
<dbReference type="GO" id="GO:0006950">
    <property type="term" value="P:response to stress"/>
    <property type="evidence" value="ECO:0007669"/>
    <property type="project" value="TreeGrafter"/>
</dbReference>
<sequence>MAKADRSATMSRLQSAARASRTALAARLLTHGFYAGQDQIMLALSAEDGQTPGQLATRLGVRPPTITKTINRLQAQGFLDKRTSEADARQAHIFLSDSGRETIRAIEKSVRKTEKLAFRGLDKKDQKMLAKLLSRIEANLCGPATTVEAEDEIEAEPHEQMQQ</sequence>
<dbReference type="InterPro" id="IPR000835">
    <property type="entry name" value="HTH_MarR-typ"/>
</dbReference>
<dbReference type="Proteomes" id="UP000281647">
    <property type="component" value="Unassembled WGS sequence"/>
</dbReference>
<dbReference type="EMBL" id="RKST01000011">
    <property type="protein sequence ID" value="RUM97420.1"/>
    <property type="molecule type" value="Genomic_DNA"/>
</dbReference>
<feature type="domain" description="HTH marR-type" evidence="1">
    <location>
        <begin position="6"/>
        <end position="138"/>
    </location>
</feature>
<dbReference type="InterPro" id="IPR036388">
    <property type="entry name" value="WH-like_DNA-bd_sf"/>
</dbReference>
<evidence type="ECO:0000313" key="2">
    <source>
        <dbReference type="EMBL" id="RUM97420.1"/>
    </source>
</evidence>
<name>A0A432V5K0_9HYPH</name>
<dbReference type="AlphaFoldDB" id="A0A432V5K0"/>
<accession>A0A432V5K0</accession>
<dbReference type="Gene3D" id="1.10.10.10">
    <property type="entry name" value="Winged helix-like DNA-binding domain superfamily/Winged helix DNA-binding domain"/>
    <property type="match status" value="1"/>
</dbReference>
<dbReference type="Pfam" id="PF12802">
    <property type="entry name" value="MarR_2"/>
    <property type="match status" value="1"/>
</dbReference>
<keyword evidence="3" id="KW-1185">Reference proteome</keyword>
<evidence type="ECO:0000259" key="1">
    <source>
        <dbReference type="PROSITE" id="PS50995"/>
    </source>
</evidence>
<comment type="caution">
    <text evidence="2">The sequence shown here is derived from an EMBL/GenBank/DDBJ whole genome shotgun (WGS) entry which is preliminary data.</text>
</comment>
<gene>
    <name evidence="2" type="ORF">EET67_12215</name>
</gene>
<evidence type="ECO:0000313" key="3">
    <source>
        <dbReference type="Proteomes" id="UP000281647"/>
    </source>
</evidence>
<dbReference type="SMART" id="SM00347">
    <property type="entry name" value="HTH_MARR"/>
    <property type="match status" value="1"/>
</dbReference>
<dbReference type="GO" id="GO:0003700">
    <property type="term" value="F:DNA-binding transcription factor activity"/>
    <property type="evidence" value="ECO:0007669"/>
    <property type="project" value="InterPro"/>
</dbReference>
<dbReference type="PANTHER" id="PTHR33164">
    <property type="entry name" value="TRANSCRIPTIONAL REGULATOR, MARR FAMILY"/>
    <property type="match status" value="1"/>
</dbReference>
<dbReference type="SUPFAM" id="SSF46785">
    <property type="entry name" value="Winged helix' DNA-binding domain"/>
    <property type="match status" value="1"/>
</dbReference>
<organism evidence="2 3">
    <name type="scientific">Borborobacter arsenicus</name>
    <dbReference type="NCBI Taxonomy" id="1851146"/>
    <lineage>
        <taxon>Bacteria</taxon>
        <taxon>Pseudomonadati</taxon>
        <taxon>Pseudomonadota</taxon>
        <taxon>Alphaproteobacteria</taxon>
        <taxon>Hyphomicrobiales</taxon>
        <taxon>Phyllobacteriaceae</taxon>
        <taxon>Borborobacter</taxon>
    </lineage>
</organism>
<dbReference type="RefSeq" id="WP_128627012.1">
    <property type="nucleotide sequence ID" value="NZ_RKST01000011.1"/>
</dbReference>
<dbReference type="PRINTS" id="PR00598">
    <property type="entry name" value="HTHMARR"/>
</dbReference>
<dbReference type="PANTHER" id="PTHR33164:SF43">
    <property type="entry name" value="HTH-TYPE TRANSCRIPTIONAL REPRESSOR YETL"/>
    <property type="match status" value="1"/>
</dbReference>
<dbReference type="InterPro" id="IPR039422">
    <property type="entry name" value="MarR/SlyA-like"/>
</dbReference>
<dbReference type="PROSITE" id="PS50995">
    <property type="entry name" value="HTH_MARR_2"/>
    <property type="match status" value="1"/>
</dbReference>
<proteinExistence type="predicted"/>
<dbReference type="InterPro" id="IPR036390">
    <property type="entry name" value="WH_DNA-bd_sf"/>
</dbReference>
<dbReference type="OrthoDB" id="8448256at2"/>
<reference evidence="2 3" key="1">
    <citation type="submission" date="2018-11" db="EMBL/GenBank/DDBJ databases">
        <title>Pseudaminobacter arsenicus sp. nov., an arsenic-resistant bacterium isolated from arsenic-rich aquifers.</title>
        <authorList>
            <person name="Mu Y."/>
        </authorList>
    </citation>
    <scope>NUCLEOTIDE SEQUENCE [LARGE SCALE GENOMIC DNA]</scope>
    <source>
        <strain evidence="2 3">CB3</strain>
    </source>
</reference>